<proteinExistence type="predicted"/>
<reference evidence="1 2" key="1">
    <citation type="submission" date="2021-06" db="EMBL/GenBank/DDBJ databases">
        <title>Caerostris darwini draft genome.</title>
        <authorList>
            <person name="Kono N."/>
            <person name="Arakawa K."/>
        </authorList>
    </citation>
    <scope>NUCLEOTIDE SEQUENCE [LARGE SCALE GENOMIC DNA]</scope>
</reference>
<comment type="caution">
    <text evidence="1">The sequence shown here is derived from an EMBL/GenBank/DDBJ whole genome shotgun (WGS) entry which is preliminary data.</text>
</comment>
<accession>A0AAV4RSD5</accession>
<protein>
    <submittedName>
        <fullName evidence="1">Uncharacterized protein</fullName>
    </submittedName>
</protein>
<gene>
    <name evidence="1" type="ORF">CDAR_542581</name>
</gene>
<name>A0AAV4RSD5_9ARAC</name>
<dbReference type="Proteomes" id="UP001054837">
    <property type="component" value="Unassembled WGS sequence"/>
</dbReference>
<evidence type="ECO:0000313" key="1">
    <source>
        <dbReference type="EMBL" id="GIY24059.1"/>
    </source>
</evidence>
<dbReference type="AlphaFoldDB" id="A0AAV4RSD5"/>
<organism evidence="1 2">
    <name type="scientific">Caerostris darwini</name>
    <dbReference type="NCBI Taxonomy" id="1538125"/>
    <lineage>
        <taxon>Eukaryota</taxon>
        <taxon>Metazoa</taxon>
        <taxon>Ecdysozoa</taxon>
        <taxon>Arthropoda</taxon>
        <taxon>Chelicerata</taxon>
        <taxon>Arachnida</taxon>
        <taxon>Araneae</taxon>
        <taxon>Araneomorphae</taxon>
        <taxon>Entelegynae</taxon>
        <taxon>Araneoidea</taxon>
        <taxon>Araneidae</taxon>
        <taxon>Caerostris</taxon>
    </lineage>
</organism>
<dbReference type="EMBL" id="BPLQ01006630">
    <property type="protein sequence ID" value="GIY24059.1"/>
    <property type="molecule type" value="Genomic_DNA"/>
</dbReference>
<sequence>MCLSLFQGSHDWHIHYGEALSRESKVLQSPETRGPSIDWTFASVLAGPTHSERTPNSNYFLNESNSLTLSSHVYRDFSLKLIIYFVRRNYMYSSLQTDNEV</sequence>
<keyword evidence="2" id="KW-1185">Reference proteome</keyword>
<evidence type="ECO:0000313" key="2">
    <source>
        <dbReference type="Proteomes" id="UP001054837"/>
    </source>
</evidence>